<dbReference type="AlphaFoldDB" id="A0A841BY70"/>
<reference evidence="2 3" key="1">
    <citation type="submission" date="2020-08" db="EMBL/GenBank/DDBJ databases">
        <title>Sequencing the genomes of 1000 actinobacteria strains.</title>
        <authorList>
            <person name="Klenk H.-P."/>
        </authorList>
    </citation>
    <scope>NUCLEOTIDE SEQUENCE [LARGE SCALE GENOMIC DNA]</scope>
    <source>
        <strain evidence="2 3">DSM 45362</strain>
    </source>
</reference>
<feature type="compositionally biased region" description="Polar residues" evidence="1">
    <location>
        <begin position="222"/>
        <end position="249"/>
    </location>
</feature>
<feature type="compositionally biased region" description="Polar residues" evidence="1">
    <location>
        <begin position="189"/>
        <end position="201"/>
    </location>
</feature>
<accession>A0A841BY70</accession>
<gene>
    <name evidence="2" type="ORF">F4553_005252</name>
</gene>
<feature type="compositionally biased region" description="Acidic residues" evidence="1">
    <location>
        <begin position="332"/>
        <end position="346"/>
    </location>
</feature>
<dbReference type="EMBL" id="JACHMN010000002">
    <property type="protein sequence ID" value="MBB5871873.1"/>
    <property type="molecule type" value="Genomic_DNA"/>
</dbReference>
<dbReference type="Proteomes" id="UP000587527">
    <property type="component" value="Unassembled WGS sequence"/>
</dbReference>
<feature type="region of interest" description="Disordered" evidence="1">
    <location>
        <begin position="178"/>
        <end position="369"/>
    </location>
</feature>
<feature type="compositionally biased region" description="Basic and acidic residues" evidence="1">
    <location>
        <begin position="292"/>
        <end position="331"/>
    </location>
</feature>
<keyword evidence="3" id="KW-1185">Reference proteome</keyword>
<proteinExistence type="predicted"/>
<evidence type="ECO:0000313" key="2">
    <source>
        <dbReference type="EMBL" id="MBB5871873.1"/>
    </source>
</evidence>
<feature type="compositionally biased region" description="Basic and acidic residues" evidence="1">
    <location>
        <begin position="258"/>
        <end position="271"/>
    </location>
</feature>
<evidence type="ECO:0000256" key="1">
    <source>
        <dbReference type="SAM" id="MobiDB-lite"/>
    </source>
</evidence>
<evidence type="ECO:0000313" key="3">
    <source>
        <dbReference type="Proteomes" id="UP000587527"/>
    </source>
</evidence>
<feature type="compositionally biased region" description="Low complexity" evidence="1">
    <location>
        <begin position="274"/>
        <end position="290"/>
    </location>
</feature>
<protein>
    <submittedName>
        <fullName evidence="2">Uncharacterized protein</fullName>
    </submittedName>
</protein>
<organism evidence="2 3">
    <name type="scientific">Allocatelliglobosispora scoriae</name>
    <dbReference type="NCBI Taxonomy" id="643052"/>
    <lineage>
        <taxon>Bacteria</taxon>
        <taxon>Bacillati</taxon>
        <taxon>Actinomycetota</taxon>
        <taxon>Actinomycetes</taxon>
        <taxon>Micromonosporales</taxon>
        <taxon>Micromonosporaceae</taxon>
        <taxon>Allocatelliglobosispora</taxon>
    </lineage>
</organism>
<dbReference type="RefSeq" id="WP_184840217.1">
    <property type="nucleotide sequence ID" value="NZ_JACHMN010000002.1"/>
</dbReference>
<name>A0A841BY70_9ACTN</name>
<comment type="caution">
    <text evidence="2">The sequence shown here is derived from an EMBL/GenBank/DDBJ whole genome shotgun (WGS) entry which is preliminary data.</text>
</comment>
<sequence>MYGRLIVWRDGSLVFAVSSGERAVHFTSDGHRRDIVLVLDGESWGQLEVDRGDRRGGLAPVRDVTKTVMKDGLLRTDWWQTVHDRLVARGRTTRQASGAVRWTASTARGGFEGKGEFGSTVAMATIAGGGQTTMTRTETPLPFGGKRVIQDYRLPDGSSRTVQIDWDADDRGTVTIVSKDPQGKVTDVETGQISKETTYETNAEGHTVKTETTTSTRDRDAQGNSRETVTSHSEDQANGTRTDAKSITVTDAAGNVTHQDKHAHTTDKEGNWSDTTVETDPTTGDTTIVTKSGDRDGNEYEHRTVVDKDGNPKSDEHTEKHPDSEPPKEDPPAEDPPAEPEPDPDPDDSHGRPADDGTTAPRGPGGLAGKIIADHLNKRADEGDGDENRPTLAVAGHAHHLIASLIGSGQGDSEGGLGQLTVDMRVRVPAGAVDDWGDSTDPRMNSGFAAMLDAIAAQLQSVSAGRR</sequence>